<name>A0A0J9XIZ2_GEOCN</name>
<proteinExistence type="predicted"/>
<reference evidence="3" key="1">
    <citation type="submission" date="2014-03" db="EMBL/GenBank/DDBJ databases">
        <authorList>
            <person name="Casaregola S."/>
        </authorList>
    </citation>
    <scope>NUCLEOTIDE SEQUENCE [LARGE SCALE GENOMIC DNA]</scope>
    <source>
        <strain evidence="3">CLIB 918</strain>
    </source>
</reference>
<dbReference type="Pfam" id="PF08718">
    <property type="entry name" value="GLTP"/>
    <property type="match status" value="1"/>
</dbReference>
<protein>
    <recommendedName>
        <fullName evidence="2">Glycolipid transfer protein domain-containing protein</fullName>
    </recommendedName>
</protein>
<dbReference type="SUPFAM" id="SSF110004">
    <property type="entry name" value="Glycolipid transfer protein, GLTP"/>
    <property type="match status" value="1"/>
</dbReference>
<dbReference type="PANTHER" id="PTHR10219">
    <property type="entry name" value="GLYCOLIPID TRANSFER PROTEIN-RELATED"/>
    <property type="match status" value="1"/>
</dbReference>
<comment type="caution">
    <text evidence="3">The sequence shown here is derived from an EMBL/GenBank/DDBJ whole genome shotgun (WGS) entry which is preliminary data.</text>
</comment>
<dbReference type="AlphaFoldDB" id="A0A0J9XIZ2"/>
<dbReference type="OrthoDB" id="205255at2759"/>
<keyword evidence="4" id="KW-1185">Reference proteome</keyword>
<evidence type="ECO:0000313" key="4">
    <source>
        <dbReference type="Proteomes" id="UP000242525"/>
    </source>
</evidence>
<evidence type="ECO:0000256" key="1">
    <source>
        <dbReference type="ARBA" id="ARBA00022448"/>
    </source>
</evidence>
<evidence type="ECO:0000313" key="3">
    <source>
        <dbReference type="EMBL" id="CDO57581.1"/>
    </source>
</evidence>
<accession>A0A0J9XIZ2</accession>
<dbReference type="EMBL" id="CCBN010000023">
    <property type="protein sequence ID" value="CDO57581.1"/>
    <property type="molecule type" value="Genomic_DNA"/>
</dbReference>
<keyword evidence="1" id="KW-0813">Transport</keyword>
<sequence length="199" mass="22307">MAPTFFDGIKKDFKDVPVSADNKISTTEFLEASESLVTLFDLLGSTAFAAVQKDMTGNIKKIREQQLKSPATSETLQDIVLNEKDEKKRDATQGLLWLTRGLSFTAKALRKSINNPDEELTVSFTNSYNETLTKYHNMLVRGIFKVAMKACPYRKDFYSKLGDDQSVVLAQLEAWLAALEKIVEIIEAFFESGNYGKGL</sequence>
<dbReference type="Gene3D" id="1.10.3520.10">
    <property type="entry name" value="Glycolipid transfer protein"/>
    <property type="match status" value="1"/>
</dbReference>
<dbReference type="GO" id="GO:0016020">
    <property type="term" value="C:membrane"/>
    <property type="evidence" value="ECO:0007669"/>
    <property type="project" value="TreeGrafter"/>
</dbReference>
<dbReference type="InterPro" id="IPR014830">
    <property type="entry name" value="Glycolipid_transfer_prot_dom"/>
</dbReference>
<organism evidence="3 4">
    <name type="scientific">Geotrichum candidum</name>
    <name type="common">Oospora lactis</name>
    <name type="synonym">Dipodascus geotrichum</name>
    <dbReference type="NCBI Taxonomy" id="1173061"/>
    <lineage>
        <taxon>Eukaryota</taxon>
        <taxon>Fungi</taxon>
        <taxon>Dikarya</taxon>
        <taxon>Ascomycota</taxon>
        <taxon>Saccharomycotina</taxon>
        <taxon>Dipodascomycetes</taxon>
        <taxon>Dipodascales</taxon>
        <taxon>Dipodascaceae</taxon>
        <taxon>Geotrichum</taxon>
    </lineage>
</organism>
<dbReference type="PANTHER" id="PTHR10219:SF25">
    <property type="entry name" value="PLECKSTRIN HOMOLOGY DOMAIN-CONTAINING FAMILY A MEMBER 8"/>
    <property type="match status" value="1"/>
</dbReference>
<dbReference type="InterPro" id="IPR036497">
    <property type="entry name" value="GLTP_sf"/>
</dbReference>
<gene>
    <name evidence="3" type="ORF">BN980_GECA23s00395g</name>
</gene>
<dbReference type="GO" id="GO:1902388">
    <property type="term" value="F:ceramide 1-phosphate transfer activity"/>
    <property type="evidence" value="ECO:0007669"/>
    <property type="project" value="TreeGrafter"/>
</dbReference>
<feature type="domain" description="Glycolipid transfer protein" evidence="2">
    <location>
        <begin position="24"/>
        <end position="162"/>
    </location>
</feature>
<dbReference type="Proteomes" id="UP000242525">
    <property type="component" value="Unassembled WGS sequence"/>
</dbReference>
<dbReference type="FunFam" id="1.10.3520.10:FF:000001">
    <property type="entry name" value="Pleckstrin domain-containing family A member 8"/>
    <property type="match status" value="1"/>
</dbReference>
<evidence type="ECO:0000259" key="2">
    <source>
        <dbReference type="Pfam" id="PF08718"/>
    </source>
</evidence>
<dbReference type="STRING" id="1173061.A0A0J9XIZ2"/>
<dbReference type="GO" id="GO:1902387">
    <property type="term" value="F:ceramide 1-phosphate binding"/>
    <property type="evidence" value="ECO:0007669"/>
    <property type="project" value="TreeGrafter"/>
</dbReference>
<dbReference type="GO" id="GO:0005829">
    <property type="term" value="C:cytosol"/>
    <property type="evidence" value="ECO:0007669"/>
    <property type="project" value="TreeGrafter"/>
</dbReference>